<organism evidence="6 7">
    <name type="scientific">Streptomyces badius</name>
    <dbReference type="NCBI Taxonomy" id="1941"/>
    <lineage>
        <taxon>Bacteria</taxon>
        <taxon>Bacillati</taxon>
        <taxon>Actinomycetota</taxon>
        <taxon>Actinomycetes</taxon>
        <taxon>Kitasatosporales</taxon>
        <taxon>Streptomycetaceae</taxon>
        <taxon>Streptomyces</taxon>
    </lineage>
</organism>
<dbReference type="GO" id="GO:0032259">
    <property type="term" value="P:methylation"/>
    <property type="evidence" value="ECO:0007669"/>
    <property type="project" value="UniProtKB-KW"/>
</dbReference>
<dbReference type="RefSeq" id="WP_069738591.1">
    <property type="nucleotide sequence ID" value="NZ_BMSZ01000004.1"/>
</dbReference>
<comment type="caution">
    <text evidence="6">The sequence shown here is derived from an EMBL/GenBank/DDBJ whole genome shotgun (WGS) entry which is preliminary data.</text>
</comment>
<evidence type="ECO:0000259" key="5">
    <source>
        <dbReference type="Pfam" id="PF08100"/>
    </source>
</evidence>
<accession>A0ABQ2T2N2</accession>
<dbReference type="PANTHER" id="PTHR43712:SF2">
    <property type="entry name" value="O-METHYLTRANSFERASE CICE"/>
    <property type="match status" value="1"/>
</dbReference>
<dbReference type="Gene3D" id="1.10.10.10">
    <property type="entry name" value="Winged helix-like DNA-binding domain superfamily/Winged helix DNA-binding domain"/>
    <property type="match status" value="1"/>
</dbReference>
<reference evidence="7" key="1">
    <citation type="journal article" date="2019" name="Int. J. Syst. Evol. Microbiol.">
        <title>The Global Catalogue of Microorganisms (GCM) 10K type strain sequencing project: providing services to taxonomists for standard genome sequencing and annotation.</title>
        <authorList>
            <consortium name="The Broad Institute Genomics Platform"/>
            <consortium name="The Broad Institute Genome Sequencing Center for Infectious Disease"/>
            <person name="Wu L."/>
            <person name="Ma J."/>
        </authorList>
    </citation>
    <scope>NUCLEOTIDE SEQUENCE [LARGE SCALE GENOMIC DNA]</scope>
    <source>
        <strain evidence="7">JCM 4350</strain>
    </source>
</reference>
<evidence type="ECO:0000313" key="6">
    <source>
        <dbReference type="EMBL" id="GGS44467.1"/>
    </source>
</evidence>
<sequence length="334" mass="35588">MADRSAARRVVDIVTGAWQSQALYAAVALGLADHIAAGHLTDEKLAAAAGADEDAITRLMRLLTAMEVFGGNGRDGYRPTAVSECLREGADQSMSDMVRIYGEEFHRAWGSVVPAVRSGTSGFAHAFGTTLHAYLRDEPSAGPKFQRAMNAGNVFFPDVLDAFDFGGVRTVVDVAGGSGSLLATVMRAHPGVHGVLFDQPHMLPIAARYLDEAVGPGRYATRGGDIFHEVPGGADVYLLSRVLQDWDDEHCVRLLSTVRRAMPDASRLLIVERVIPEDGSHLLPLLWDLHLLMAAGGRERTGPGYAAVLGAAGFRTESVHPLALETSLLVAAPA</sequence>
<evidence type="ECO:0000256" key="3">
    <source>
        <dbReference type="ARBA" id="ARBA00022691"/>
    </source>
</evidence>
<dbReference type="Gene3D" id="3.40.50.150">
    <property type="entry name" value="Vaccinia Virus protein VP39"/>
    <property type="match status" value="1"/>
</dbReference>
<dbReference type="InterPro" id="IPR036390">
    <property type="entry name" value="WH_DNA-bd_sf"/>
</dbReference>
<dbReference type="EMBL" id="BMSZ01000004">
    <property type="protein sequence ID" value="GGS44467.1"/>
    <property type="molecule type" value="Genomic_DNA"/>
</dbReference>
<name>A0ABQ2T2N2_STRBA</name>
<dbReference type="InterPro" id="IPR016461">
    <property type="entry name" value="COMT-like"/>
</dbReference>
<keyword evidence="2" id="KW-0808">Transferase</keyword>
<dbReference type="InterPro" id="IPR012967">
    <property type="entry name" value="COMT_dimerisation"/>
</dbReference>
<protein>
    <submittedName>
        <fullName evidence="6">Phenazine-specific methyltransferase</fullName>
    </submittedName>
</protein>
<dbReference type="InterPro" id="IPR036388">
    <property type="entry name" value="WH-like_DNA-bd_sf"/>
</dbReference>
<dbReference type="InterPro" id="IPR001077">
    <property type="entry name" value="COMT_C"/>
</dbReference>
<evidence type="ECO:0000256" key="1">
    <source>
        <dbReference type="ARBA" id="ARBA00022603"/>
    </source>
</evidence>
<dbReference type="PROSITE" id="PS51683">
    <property type="entry name" value="SAM_OMT_II"/>
    <property type="match status" value="1"/>
</dbReference>
<proteinExistence type="predicted"/>
<dbReference type="GO" id="GO:0008168">
    <property type="term" value="F:methyltransferase activity"/>
    <property type="evidence" value="ECO:0007669"/>
    <property type="project" value="UniProtKB-KW"/>
</dbReference>
<evidence type="ECO:0000256" key="2">
    <source>
        <dbReference type="ARBA" id="ARBA00022679"/>
    </source>
</evidence>
<dbReference type="InterPro" id="IPR029063">
    <property type="entry name" value="SAM-dependent_MTases_sf"/>
</dbReference>
<keyword evidence="3" id="KW-0949">S-adenosyl-L-methionine</keyword>
<keyword evidence="7" id="KW-1185">Reference proteome</keyword>
<dbReference type="Pfam" id="PF08100">
    <property type="entry name" value="Dimerisation"/>
    <property type="match status" value="1"/>
</dbReference>
<dbReference type="Proteomes" id="UP000659767">
    <property type="component" value="Unassembled WGS sequence"/>
</dbReference>
<dbReference type="Pfam" id="PF00891">
    <property type="entry name" value="Methyltransf_2"/>
    <property type="match status" value="1"/>
</dbReference>
<keyword evidence="1 6" id="KW-0489">Methyltransferase</keyword>
<feature type="domain" description="O-methyltransferase dimerisation" evidence="5">
    <location>
        <begin position="12"/>
        <end position="86"/>
    </location>
</feature>
<dbReference type="PANTHER" id="PTHR43712">
    <property type="entry name" value="PUTATIVE (AFU_ORTHOLOGUE AFUA_4G14580)-RELATED"/>
    <property type="match status" value="1"/>
</dbReference>
<evidence type="ECO:0000259" key="4">
    <source>
        <dbReference type="Pfam" id="PF00891"/>
    </source>
</evidence>
<dbReference type="SUPFAM" id="SSF46785">
    <property type="entry name" value="Winged helix' DNA-binding domain"/>
    <property type="match status" value="1"/>
</dbReference>
<feature type="domain" description="O-methyltransferase C-terminal" evidence="4">
    <location>
        <begin position="109"/>
        <end position="315"/>
    </location>
</feature>
<evidence type="ECO:0000313" key="7">
    <source>
        <dbReference type="Proteomes" id="UP000659767"/>
    </source>
</evidence>
<dbReference type="PIRSF" id="PIRSF005739">
    <property type="entry name" value="O-mtase"/>
    <property type="match status" value="1"/>
</dbReference>
<gene>
    <name evidence="6" type="primary">phzM</name>
    <name evidence="6" type="ORF">GCM10010253_18210</name>
</gene>
<dbReference type="SUPFAM" id="SSF53335">
    <property type="entry name" value="S-adenosyl-L-methionine-dependent methyltransferases"/>
    <property type="match status" value="1"/>
</dbReference>